<dbReference type="AlphaFoldDB" id="A0ABD3M374"/>
<sequence>MVYNWDDLQENRFEVVEWGDNVRRTRRERVLGNIMSPEDRKKRLITSAVVVISTIVALGIAVTVALTLVGPMPEPADGGGGAYKAEGMGSLPSLTSMKEPTTSPIRLRPTTPPTIAKSQMPSIAISNMPSVSPSELRSMVPSTAPTVFCVDEPGTFENHVGEHVSCDWFATVNTISFVDNCGKTALGRACQLSCRFYNSCVIATESPSSQPSFTSSPSISRVPTPGHPNNITLLATSDAMVNEGEPNATLGSSSWLKIIAAAAVPAANASLEQESNGIVSPYVRESDTSSDSNSIAAMVRDYGKSALVRDGTKPQSIAAMVREYSINATAPTTIAPVDDSSNSTDRGTSARGFTQHSAVDDSAFHVLIRFNISAHDETRLVLSANLLLNAANNCTSGVYLTQTSTNWNESSITWNNAPTGDGNEINRLGNITRGHMYSVNVTSVFTMPISQEEKALSFRLYPLGIEECLFESKENTSGGGPKLLIVYDDV</sequence>
<reference evidence="7 8" key="1">
    <citation type="submission" date="2024-10" db="EMBL/GenBank/DDBJ databases">
        <title>Updated reference genomes for cyclostephanoid diatoms.</title>
        <authorList>
            <person name="Roberts W.R."/>
            <person name="Alverson A.J."/>
        </authorList>
    </citation>
    <scope>NUCLEOTIDE SEQUENCE [LARGE SCALE GENOMIC DNA]</scope>
    <source>
        <strain evidence="7 8">AJA232-27</strain>
    </source>
</reference>
<feature type="compositionally biased region" description="Polar residues" evidence="4">
    <location>
        <begin position="339"/>
        <end position="352"/>
    </location>
</feature>
<keyword evidence="5" id="KW-1133">Transmembrane helix</keyword>
<feature type="region of interest" description="Disordered" evidence="4">
    <location>
        <begin position="79"/>
        <end position="117"/>
    </location>
</feature>
<evidence type="ECO:0000259" key="6">
    <source>
        <dbReference type="Pfam" id="PF24517"/>
    </source>
</evidence>
<evidence type="ECO:0000256" key="2">
    <source>
        <dbReference type="ARBA" id="ARBA00022525"/>
    </source>
</evidence>
<dbReference type="Proteomes" id="UP001530293">
    <property type="component" value="Unassembled WGS sequence"/>
</dbReference>
<dbReference type="InterPro" id="IPR055372">
    <property type="entry name" value="CBM96"/>
</dbReference>
<evidence type="ECO:0000256" key="3">
    <source>
        <dbReference type="ARBA" id="ARBA00022729"/>
    </source>
</evidence>
<comment type="caution">
    <text evidence="7">The sequence shown here is derived from an EMBL/GenBank/DDBJ whole genome shotgun (WGS) entry which is preliminary data.</text>
</comment>
<comment type="subcellular location">
    <subcellularLocation>
        <location evidence="1">Secreted</location>
    </subcellularLocation>
</comment>
<keyword evidence="3" id="KW-0732">Signal</keyword>
<accession>A0ABD3M374</accession>
<keyword evidence="2" id="KW-0964">Secreted</keyword>
<feature type="compositionally biased region" description="Low complexity" evidence="4">
    <location>
        <begin position="206"/>
        <end position="223"/>
    </location>
</feature>
<evidence type="ECO:0000313" key="8">
    <source>
        <dbReference type="Proteomes" id="UP001530293"/>
    </source>
</evidence>
<keyword evidence="5" id="KW-0472">Membrane</keyword>
<protein>
    <recommendedName>
        <fullName evidence="6">Carbohydrate-binding module family 96 domain-containing protein</fullName>
    </recommendedName>
</protein>
<evidence type="ECO:0000313" key="7">
    <source>
        <dbReference type="EMBL" id="KAL3758495.1"/>
    </source>
</evidence>
<dbReference type="EMBL" id="JALLBG020000228">
    <property type="protein sequence ID" value="KAL3758495.1"/>
    <property type="molecule type" value="Genomic_DNA"/>
</dbReference>
<evidence type="ECO:0000256" key="1">
    <source>
        <dbReference type="ARBA" id="ARBA00004613"/>
    </source>
</evidence>
<dbReference type="Pfam" id="PF24517">
    <property type="entry name" value="CBM96"/>
    <property type="match status" value="1"/>
</dbReference>
<evidence type="ECO:0000256" key="5">
    <source>
        <dbReference type="SAM" id="Phobius"/>
    </source>
</evidence>
<name>A0ABD3M374_9STRA</name>
<feature type="region of interest" description="Disordered" evidence="4">
    <location>
        <begin position="333"/>
        <end position="352"/>
    </location>
</feature>
<keyword evidence="5" id="KW-0812">Transmembrane</keyword>
<proteinExistence type="predicted"/>
<dbReference type="NCBIfam" id="NF033679">
    <property type="entry name" value="DNRLRE_dom"/>
    <property type="match status" value="1"/>
</dbReference>
<feature type="domain" description="Carbohydrate-binding module family 96" evidence="6">
    <location>
        <begin position="337"/>
        <end position="485"/>
    </location>
</feature>
<feature type="compositionally biased region" description="Low complexity" evidence="4">
    <location>
        <begin position="100"/>
        <end position="115"/>
    </location>
</feature>
<feature type="transmembrane region" description="Helical" evidence="5">
    <location>
        <begin position="44"/>
        <end position="69"/>
    </location>
</feature>
<feature type="region of interest" description="Disordered" evidence="4">
    <location>
        <begin position="206"/>
        <end position="227"/>
    </location>
</feature>
<keyword evidence="8" id="KW-1185">Reference proteome</keyword>
<organism evidence="7 8">
    <name type="scientific">Discostella pseudostelligera</name>
    <dbReference type="NCBI Taxonomy" id="259834"/>
    <lineage>
        <taxon>Eukaryota</taxon>
        <taxon>Sar</taxon>
        <taxon>Stramenopiles</taxon>
        <taxon>Ochrophyta</taxon>
        <taxon>Bacillariophyta</taxon>
        <taxon>Coscinodiscophyceae</taxon>
        <taxon>Thalassiosirophycidae</taxon>
        <taxon>Stephanodiscales</taxon>
        <taxon>Stephanodiscaceae</taxon>
        <taxon>Discostella</taxon>
    </lineage>
</organism>
<evidence type="ECO:0000256" key="4">
    <source>
        <dbReference type="SAM" id="MobiDB-lite"/>
    </source>
</evidence>
<dbReference type="GO" id="GO:0005576">
    <property type="term" value="C:extracellular region"/>
    <property type="evidence" value="ECO:0007669"/>
    <property type="project" value="UniProtKB-SubCell"/>
</dbReference>
<gene>
    <name evidence="7" type="ORF">ACHAWU_008249</name>
</gene>